<dbReference type="InterPro" id="IPR009003">
    <property type="entry name" value="Peptidase_S1_PA"/>
</dbReference>
<keyword evidence="3 5" id="KW-0378">Hydrolase</keyword>
<comment type="similarity">
    <text evidence="5">Belongs to the peptidase S1B family.</text>
</comment>
<dbReference type="RefSeq" id="WP_336807683.1">
    <property type="nucleotide sequence ID" value="NZ_JBBBNY010000006.1"/>
</dbReference>
<accession>A0ABU8JBY0</accession>
<dbReference type="PANTHER" id="PTHR43019">
    <property type="entry name" value="SERINE ENDOPROTEASE DEGS"/>
    <property type="match status" value="1"/>
</dbReference>
<dbReference type="SUPFAM" id="SSF50494">
    <property type="entry name" value="Trypsin-like serine proteases"/>
    <property type="match status" value="1"/>
</dbReference>
<proteinExistence type="inferred from homology"/>
<sequence length="663" mass="73429">MLRRTVMAAAPWGLVVWMACAAPVRAATLDPAMLPKIQAATFEVVQAKPTADPLSYEKPLPLDLLPYQERTDKYYSIGTAFAIGPNRYVTAGHVLMAGLGSLWGPPALRDAAGHVYPIDKIEKFSLRKDFVVFSLVGQPGEATLQPNTRPALNQVVYAVGNALGTGVVIRDGLYTSDTPEEQDGSWKWMRFSAAASPGNSGGPLLDQDGKVIGVVLMKSPNENLNYGLPIREVLDAPEGQAVIDARAFYQLDIFQPTQNGVFKTQFALPLGLADFFRTFQSHADAFSREQLHALLAKEAPNLFPAGKGSTRLLVQPTPIYAFPTLIVRGSDGEWDRNGRASQRYTLSANGYLDVGAVSRNVLLHLRRPDDMDPARFYGDATARMDLVTSAGLFERKVASEAIKITSFGKPLRETVHVDRWQRPWQVEVWPLPHLNALVLVYSLPVPDGSIMLSRIAPAAQEHDNQLDLDELTDFVYVTYAGTLAQWKEFLKQPVPLPAVFRDIRLDIDYGHRFAYRSPRLSFAFTPQIQAVAPDNLLQLGLRFFMDQGKPVWDVGLVQIWKDSSEDDQNHIDVQRFVPPPDGLDSDLTSRWQKVAGRQYPYNGVARQENDLMMINAVVAPQGASGTSPTALYSAFYGVQGAQPQDTMKSRLDLLLKDLRVTEH</sequence>
<dbReference type="Pfam" id="PF13365">
    <property type="entry name" value="Trypsin_2"/>
    <property type="match status" value="1"/>
</dbReference>
<feature type="signal peptide" evidence="5">
    <location>
        <begin position="1"/>
        <end position="26"/>
    </location>
</feature>
<dbReference type="PANTHER" id="PTHR43019:SF23">
    <property type="entry name" value="PROTEASE DO-LIKE 5, CHLOROPLASTIC"/>
    <property type="match status" value="1"/>
</dbReference>
<comment type="subcellular location">
    <subcellularLocation>
        <location evidence="1">Secreted</location>
    </subcellularLocation>
</comment>
<keyword evidence="7" id="KW-1185">Reference proteome</keyword>
<reference evidence="6 7" key="1">
    <citation type="journal article" date="2014" name="Int. J. Syst. Evol. Microbiol.">
        <title>Fulvimonas yonginensis sp. nov., isolated from greenhouse soil, and emended description of the genus Fulvimonas.</title>
        <authorList>
            <person name="Ahn J.H."/>
            <person name="Kim S.J."/>
            <person name="Weon H.Y."/>
            <person name="Hong S.B."/>
            <person name="Seok S.J."/>
            <person name="Kwon S.W."/>
        </authorList>
    </citation>
    <scope>NUCLEOTIDE SEQUENCE [LARGE SCALE GENOMIC DNA]</scope>
    <source>
        <strain evidence="6 7">KACC 16952</strain>
    </source>
</reference>
<organism evidence="6 7">
    <name type="scientific">Fulvimonas yonginensis</name>
    <dbReference type="NCBI Taxonomy" id="1495200"/>
    <lineage>
        <taxon>Bacteria</taxon>
        <taxon>Pseudomonadati</taxon>
        <taxon>Pseudomonadota</taxon>
        <taxon>Gammaproteobacteria</taxon>
        <taxon>Lysobacterales</taxon>
        <taxon>Rhodanobacteraceae</taxon>
        <taxon>Fulvimonas</taxon>
    </lineage>
</organism>
<keyword evidence="2 5" id="KW-0645">Protease</keyword>
<evidence type="ECO:0000256" key="1">
    <source>
        <dbReference type="ARBA" id="ARBA00004613"/>
    </source>
</evidence>
<protein>
    <recommendedName>
        <fullName evidence="5">Serine protease</fullName>
        <ecNumber evidence="5">3.4.21.-</ecNumber>
    </recommendedName>
</protein>
<dbReference type="EMBL" id="JBBBNY010000006">
    <property type="protein sequence ID" value="MEI7037057.1"/>
    <property type="molecule type" value="Genomic_DNA"/>
</dbReference>
<evidence type="ECO:0000256" key="3">
    <source>
        <dbReference type="ARBA" id="ARBA00022801"/>
    </source>
</evidence>
<dbReference type="EC" id="3.4.21.-" evidence="5"/>
<dbReference type="InterPro" id="IPR008256">
    <property type="entry name" value="Peptidase_S1B"/>
</dbReference>
<keyword evidence="5" id="KW-0732">Signal</keyword>
<evidence type="ECO:0000313" key="6">
    <source>
        <dbReference type="EMBL" id="MEI7037057.1"/>
    </source>
</evidence>
<dbReference type="Gene3D" id="2.40.10.120">
    <property type="match status" value="1"/>
</dbReference>
<dbReference type="PRINTS" id="PR00839">
    <property type="entry name" value="V8PROTEASE"/>
</dbReference>
<gene>
    <name evidence="6" type="ORF">WAT24_09855</name>
</gene>
<feature type="chain" id="PRO_5044997806" description="Serine protease" evidence="5">
    <location>
        <begin position="27"/>
        <end position="663"/>
    </location>
</feature>
<evidence type="ECO:0000313" key="7">
    <source>
        <dbReference type="Proteomes" id="UP001381174"/>
    </source>
</evidence>
<dbReference type="Proteomes" id="UP001381174">
    <property type="component" value="Unassembled WGS sequence"/>
</dbReference>
<evidence type="ECO:0000256" key="5">
    <source>
        <dbReference type="RuleBase" id="RU004296"/>
    </source>
</evidence>
<evidence type="ECO:0000256" key="2">
    <source>
        <dbReference type="ARBA" id="ARBA00022670"/>
    </source>
</evidence>
<evidence type="ECO:0000256" key="4">
    <source>
        <dbReference type="ARBA" id="ARBA00022825"/>
    </source>
</evidence>
<comment type="caution">
    <text evidence="6">The sequence shown here is derived from an EMBL/GenBank/DDBJ whole genome shotgun (WGS) entry which is preliminary data.</text>
</comment>
<name>A0ABU8JBY0_9GAMM</name>
<dbReference type="PROSITE" id="PS51257">
    <property type="entry name" value="PROKAR_LIPOPROTEIN"/>
    <property type="match status" value="1"/>
</dbReference>
<keyword evidence="4 5" id="KW-0720">Serine protease</keyword>